<accession>A0A6M3L391</accession>
<evidence type="ECO:0000313" key="1">
    <source>
        <dbReference type="EMBL" id="QJA87768.1"/>
    </source>
</evidence>
<dbReference type="EMBL" id="MT142731">
    <property type="protein sequence ID" value="QJA87768.1"/>
    <property type="molecule type" value="Genomic_DNA"/>
</dbReference>
<name>A0A6M3L391_9ZZZZ</name>
<gene>
    <name evidence="1" type="ORF">MM415B02897_0007</name>
</gene>
<organism evidence="1">
    <name type="scientific">viral metagenome</name>
    <dbReference type="NCBI Taxonomy" id="1070528"/>
    <lineage>
        <taxon>unclassified sequences</taxon>
        <taxon>metagenomes</taxon>
        <taxon>organismal metagenomes</taxon>
    </lineage>
</organism>
<dbReference type="AlphaFoldDB" id="A0A6M3L391"/>
<sequence length="169" mass="19598">MNLNDVRKWWDERLTGESNPYRPYFNWLLAEAEKLERVREWRKRLSNHEAVGTIEFDKALSDDKPKYTVLEQAVSACTCEYRPSRKCPIHGKVERSEHTVYKKGFCTCGLPLDDHGRCPEADLNLPESPQNIDEPDWGGLGKISNTHFLTAKLVEAVRWLKARIEALEK</sequence>
<reference evidence="1" key="1">
    <citation type="submission" date="2020-03" db="EMBL/GenBank/DDBJ databases">
        <title>The deep terrestrial virosphere.</title>
        <authorList>
            <person name="Holmfeldt K."/>
            <person name="Nilsson E."/>
            <person name="Simone D."/>
            <person name="Lopez-Fernandez M."/>
            <person name="Wu X."/>
            <person name="de Brujin I."/>
            <person name="Lundin D."/>
            <person name="Andersson A."/>
            <person name="Bertilsson S."/>
            <person name="Dopson M."/>
        </authorList>
    </citation>
    <scope>NUCLEOTIDE SEQUENCE</scope>
    <source>
        <strain evidence="1">MM415B02897</strain>
    </source>
</reference>
<proteinExistence type="predicted"/>
<protein>
    <submittedName>
        <fullName evidence="1">Uncharacterized protein</fullName>
    </submittedName>
</protein>